<dbReference type="InterPro" id="IPR000612">
    <property type="entry name" value="PMP3"/>
</dbReference>
<accession>A0A183GTN9</accession>
<feature type="signal peptide" evidence="7">
    <location>
        <begin position="1"/>
        <end position="17"/>
    </location>
</feature>
<dbReference type="AlphaFoldDB" id="A0A183GTN9"/>
<reference evidence="8 9" key="1">
    <citation type="submission" date="2018-11" db="EMBL/GenBank/DDBJ databases">
        <authorList>
            <consortium name="Pathogen Informatics"/>
        </authorList>
    </citation>
    <scope>NUCLEOTIDE SEQUENCE [LARGE SCALE GENOMIC DNA]</scope>
</reference>
<gene>
    <name evidence="8" type="ORF">HPBE_LOCUS26058</name>
</gene>
<dbReference type="OrthoDB" id="2802411at2759"/>
<keyword evidence="5 6" id="KW-0472">Membrane</keyword>
<dbReference type="GO" id="GO:0016020">
    <property type="term" value="C:membrane"/>
    <property type="evidence" value="ECO:0007669"/>
    <property type="project" value="UniProtKB-SubCell"/>
</dbReference>
<evidence type="ECO:0000256" key="1">
    <source>
        <dbReference type="ARBA" id="ARBA00004370"/>
    </source>
</evidence>
<evidence type="ECO:0000256" key="4">
    <source>
        <dbReference type="ARBA" id="ARBA00022989"/>
    </source>
</evidence>
<feature type="chain" id="PRO_5044552229" evidence="7">
    <location>
        <begin position="18"/>
        <end position="75"/>
    </location>
</feature>
<evidence type="ECO:0000256" key="7">
    <source>
        <dbReference type="SAM" id="SignalP"/>
    </source>
</evidence>
<evidence type="ECO:0000313" key="10">
    <source>
        <dbReference type="WBParaSite" id="HPBE_0002605901-mRNA-1"/>
    </source>
</evidence>
<accession>A0A3P8EFT2</accession>
<evidence type="ECO:0000256" key="2">
    <source>
        <dbReference type="ARBA" id="ARBA00009530"/>
    </source>
</evidence>
<evidence type="ECO:0000256" key="5">
    <source>
        <dbReference type="ARBA" id="ARBA00023136"/>
    </source>
</evidence>
<evidence type="ECO:0000256" key="6">
    <source>
        <dbReference type="SAM" id="Phobius"/>
    </source>
</evidence>
<sequence>MNLPWLLILAIFCPPLAVFIDWGCSYHLAVNIFLTGFVWVVGISHAWFMCIAFSAMATASYLMKLAKGDAPEDKK</sequence>
<keyword evidence="3 6" id="KW-0812">Transmembrane</keyword>
<proteinExistence type="inferred from homology"/>
<dbReference type="EMBL" id="UZAH01039109">
    <property type="protein sequence ID" value="VDP55441.1"/>
    <property type="molecule type" value="Genomic_DNA"/>
</dbReference>
<dbReference type="WBParaSite" id="HPBE_0002605901-mRNA-1">
    <property type="protein sequence ID" value="HPBE_0002605901-mRNA-1"/>
    <property type="gene ID" value="HPBE_0002605901"/>
</dbReference>
<keyword evidence="9" id="KW-1185">Reference proteome</keyword>
<evidence type="ECO:0000256" key="3">
    <source>
        <dbReference type="ARBA" id="ARBA00022692"/>
    </source>
</evidence>
<dbReference type="Proteomes" id="UP000050761">
    <property type="component" value="Unassembled WGS sequence"/>
</dbReference>
<keyword evidence="7" id="KW-0732">Signal</keyword>
<organism evidence="9 10">
    <name type="scientific">Heligmosomoides polygyrus</name>
    <name type="common">Parasitic roundworm</name>
    <dbReference type="NCBI Taxonomy" id="6339"/>
    <lineage>
        <taxon>Eukaryota</taxon>
        <taxon>Metazoa</taxon>
        <taxon>Ecdysozoa</taxon>
        <taxon>Nematoda</taxon>
        <taxon>Chromadorea</taxon>
        <taxon>Rhabditida</taxon>
        <taxon>Rhabditina</taxon>
        <taxon>Rhabditomorpha</taxon>
        <taxon>Strongyloidea</taxon>
        <taxon>Heligmosomidae</taxon>
        <taxon>Heligmosomoides</taxon>
    </lineage>
</organism>
<protein>
    <submittedName>
        <fullName evidence="10">YqaE/Pmp3 family membrane protein</fullName>
    </submittedName>
</protein>
<reference evidence="10" key="2">
    <citation type="submission" date="2019-09" db="UniProtKB">
        <authorList>
            <consortium name="WormBaseParasite"/>
        </authorList>
    </citation>
    <scope>IDENTIFICATION</scope>
</reference>
<comment type="subcellular location">
    <subcellularLocation>
        <location evidence="1">Membrane</location>
    </subcellularLocation>
</comment>
<dbReference type="Pfam" id="PF01679">
    <property type="entry name" value="Pmp3"/>
    <property type="match status" value="1"/>
</dbReference>
<evidence type="ECO:0000313" key="9">
    <source>
        <dbReference type="Proteomes" id="UP000050761"/>
    </source>
</evidence>
<comment type="similarity">
    <text evidence="2">Belongs to the UPF0057 (PMP3) family.</text>
</comment>
<keyword evidence="4 6" id="KW-1133">Transmembrane helix</keyword>
<evidence type="ECO:0000313" key="8">
    <source>
        <dbReference type="EMBL" id="VDP55441.1"/>
    </source>
</evidence>
<name>A0A183GTN9_HELPZ</name>
<feature type="transmembrane region" description="Helical" evidence="6">
    <location>
        <begin position="29"/>
        <end position="57"/>
    </location>
</feature>